<evidence type="ECO:0000256" key="1">
    <source>
        <dbReference type="SAM" id="MobiDB-lite"/>
    </source>
</evidence>
<reference evidence="2" key="1">
    <citation type="submission" date="2023-03" db="EMBL/GenBank/DDBJ databases">
        <title>Massive genome expansion in bonnet fungi (Mycena s.s.) driven by repeated elements and novel gene families across ecological guilds.</title>
        <authorList>
            <consortium name="Lawrence Berkeley National Laboratory"/>
            <person name="Harder C.B."/>
            <person name="Miyauchi S."/>
            <person name="Viragh M."/>
            <person name="Kuo A."/>
            <person name="Thoen E."/>
            <person name="Andreopoulos B."/>
            <person name="Lu D."/>
            <person name="Skrede I."/>
            <person name="Drula E."/>
            <person name="Henrissat B."/>
            <person name="Morin E."/>
            <person name="Kohler A."/>
            <person name="Barry K."/>
            <person name="LaButti K."/>
            <person name="Morin E."/>
            <person name="Salamov A."/>
            <person name="Lipzen A."/>
            <person name="Mereny Z."/>
            <person name="Hegedus B."/>
            <person name="Baldrian P."/>
            <person name="Stursova M."/>
            <person name="Weitz H."/>
            <person name="Taylor A."/>
            <person name="Grigoriev I.V."/>
            <person name="Nagy L.G."/>
            <person name="Martin F."/>
            <person name="Kauserud H."/>
        </authorList>
    </citation>
    <scope>NUCLEOTIDE SEQUENCE</scope>
    <source>
        <strain evidence="2">CBHHK067</strain>
    </source>
</reference>
<accession>A0AAD7G3C5</accession>
<proteinExistence type="predicted"/>
<feature type="compositionally biased region" description="Basic and acidic residues" evidence="1">
    <location>
        <begin position="828"/>
        <end position="858"/>
    </location>
</feature>
<evidence type="ECO:0000313" key="2">
    <source>
        <dbReference type="EMBL" id="KAJ7663486.1"/>
    </source>
</evidence>
<feature type="compositionally biased region" description="Basic and acidic residues" evidence="1">
    <location>
        <begin position="798"/>
        <end position="816"/>
    </location>
</feature>
<feature type="region of interest" description="Disordered" evidence="1">
    <location>
        <begin position="539"/>
        <end position="589"/>
    </location>
</feature>
<feature type="compositionally biased region" description="Basic and acidic residues" evidence="1">
    <location>
        <begin position="729"/>
        <end position="747"/>
    </location>
</feature>
<feature type="compositionally biased region" description="Basic and acidic residues" evidence="1">
    <location>
        <begin position="759"/>
        <end position="784"/>
    </location>
</feature>
<feature type="compositionally biased region" description="Basic and acidic residues" evidence="1">
    <location>
        <begin position="868"/>
        <end position="890"/>
    </location>
</feature>
<gene>
    <name evidence="2" type="ORF">B0H17DRAFT_1144055</name>
</gene>
<dbReference type="EMBL" id="JARKIE010000233">
    <property type="protein sequence ID" value="KAJ7663486.1"/>
    <property type="molecule type" value="Genomic_DNA"/>
</dbReference>
<evidence type="ECO:0000313" key="3">
    <source>
        <dbReference type="Proteomes" id="UP001221757"/>
    </source>
</evidence>
<feature type="compositionally biased region" description="Basic and acidic residues" evidence="1">
    <location>
        <begin position="539"/>
        <end position="554"/>
    </location>
</feature>
<organism evidence="2 3">
    <name type="scientific">Mycena rosella</name>
    <name type="common">Pink bonnet</name>
    <name type="synonym">Agaricus rosellus</name>
    <dbReference type="NCBI Taxonomy" id="1033263"/>
    <lineage>
        <taxon>Eukaryota</taxon>
        <taxon>Fungi</taxon>
        <taxon>Dikarya</taxon>
        <taxon>Basidiomycota</taxon>
        <taxon>Agaricomycotina</taxon>
        <taxon>Agaricomycetes</taxon>
        <taxon>Agaricomycetidae</taxon>
        <taxon>Agaricales</taxon>
        <taxon>Marasmiineae</taxon>
        <taxon>Mycenaceae</taxon>
        <taxon>Mycena</taxon>
    </lineage>
</organism>
<feature type="region of interest" description="Disordered" evidence="1">
    <location>
        <begin position="350"/>
        <end position="376"/>
    </location>
</feature>
<comment type="caution">
    <text evidence="2">The sequence shown here is derived from an EMBL/GenBank/DDBJ whole genome shotgun (WGS) entry which is preliminary data.</text>
</comment>
<name>A0AAD7G3C5_MYCRO</name>
<feature type="region of interest" description="Disordered" evidence="1">
    <location>
        <begin position="284"/>
        <end position="304"/>
    </location>
</feature>
<dbReference type="Proteomes" id="UP001221757">
    <property type="component" value="Unassembled WGS sequence"/>
</dbReference>
<sequence length="1167" mass="128094">MTSMNGQGYSRSFFILAPHPALQHILCSIVELLYRRGYLTSLLRILRPLSQVPPPGQCGFDSEAYIQDTPGDMLKALEQVSIKAHRETLRRPKIDAQLVANTGSEVDIHAGLLGFLPENAAVLRRDMRALDAKGALSISSARLDDSWWWPFDPIELLKEKFLKGTSHSQICGRMTSKLQKEINPSWPFISTHLRSQSSWSLFNGSKSAIRNCPSGNLVLFWDKYKLPFASLGFHEALATLLGTHNPRTWATIELLAHPATMNTTTRSSLSGVDATRSVAVRNLEHSSGRLSSRTDPLDSDISPLESNMERANTNLEPSKINKGELTHPPGTSALTIAYFDAVQKNEALESPMKPVPHPGTIELQPATSRKNPAPEKYTEAQELKCHPCTLPPPKSATPGITYTTRTFLVDFIPATYPYLYTRSPTSGKFQIDFFVFSGPDPPPADIGGAGDVYVAPAARALYAYLPAGGWTRWTVGGNTGRTTLRLRDAGLLGHPYFPDRLLWASDNAFSWYALNSINANRYRTKGDSAEELVARAVKHGQEKRRAGGREDARELQSAVLTAPEQPTETGGGAPDVQPHPCTLPPPKSATPGITCTTRTFLVDFIPGTYPYLYTRSPTSGKFQIDFFVFSGPDPPPADIGGAGDVYVAPAARRLYAYLPAGGWTRWTVGGNTARTTLRLGDAGLLGHPYFPDRLLWASESAFSWYALNSINANRYRTKGETPEELVARTLEHEQEKKRRAEDREDARTRKRPRGGADAQAEKDAEMLIGEKDVMFRGEDHGDGKTRKRRRGGTNAQAEKNEAEMLGGKKEDREDTRTRKRPHGGTDAQGKKDEVKVFDGEKEAGATSGRPEERSDGRSWRSVGTLAGARDRHCAAGGGERRAAGEDREFGGEGEGGAGARARAGGRRQPERVAAPKPERMAAMLYPELMEFMRETFAREVVKTSCARTNRSEAEAAATKGGCVGIVCDPRAHEYRYPAKAQVAILEKYLDDAMEVDAEPQQAARNEEKERAAAEERTQLKAELARAMPIPVLFSILLIMPGPVRSADQDHCAPGEDRERSVLPPPPCFPDLTSPGIPLAVEEDAAARYRAALCIAEAQHRIRELEAKIKGGTDPDHRGTVTIADAQRKIGELEAEVAYLKECGQNETDALRLVLAAREYGEDKNQCA</sequence>
<keyword evidence="3" id="KW-1185">Reference proteome</keyword>
<dbReference type="AlphaFoldDB" id="A0AAD7G3C5"/>
<protein>
    <submittedName>
        <fullName evidence="2">Uncharacterized protein</fullName>
    </submittedName>
</protein>
<feature type="region of interest" description="Disordered" evidence="1">
    <location>
        <begin position="729"/>
        <end position="914"/>
    </location>
</feature>